<comment type="caution">
    <text evidence="5">The sequence shown here is derived from an EMBL/GenBank/DDBJ whole genome shotgun (WGS) entry which is preliminary data.</text>
</comment>
<dbReference type="Pfam" id="PF04717">
    <property type="entry name" value="Phage_base_V"/>
    <property type="match status" value="1"/>
</dbReference>
<gene>
    <name evidence="5" type="ORF">AWB66_01997</name>
</gene>
<dbReference type="InterPro" id="IPR037026">
    <property type="entry name" value="Vgr_OB-fold_dom_sf"/>
</dbReference>
<dbReference type="SUPFAM" id="SSF69279">
    <property type="entry name" value="Phage tail proteins"/>
    <property type="match status" value="2"/>
</dbReference>
<keyword evidence="6" id="KW-1185">Reference proteome</keyword>
<dbReference type="Gene3D" id="2.40.50.230">
    <property type="entry name" value="Gp5 N-terminal domain"/>
    <property type="match status" value="1"/>
</dbReference>
<evidence type="ECO:0000256" key="1">
    <source>
        <dbReference type="ARBA" id="ARBA00005558"/>
    </source>
</evidence>
<dbReference type="AlphaFoldDB" id="A0A158H536"/>
<dbReference type="STRING" id="326475.AWB66_01997"/>
<dbReference type="InterPro" id="IPR018769">
    <property type="entry name" value="VgrG2_DUF2345"/>
</dbReference>
<dbReference type="Proteomes" id="UP000054717">
    <property type="component" value="Unassembled WGS sequence"/>
</dbReference>
<evidence type="ECO:0000313" key="6">
    <source>
        <dbReference type="Proteomes" id="UP000054717"/>
    </source>
</evidence>
<organism evidence="5 6">
    <name type="scientific">Caballeronia telluris</name>
    <dbReference type="NCBI Taxonomy" id="326475"/>
    <lineage>
        <taxon>Bacteria</taxon>
        <taxon>Pseudomonadati</taxon>
        <taxon>Pseudomonadota</taxon>
        <taxon>Betaproteobacteria</taxon>
        <taxon>Burkholderiales</taxon>
        <taxon>Burkholderiaceae</taxon>
        <taxon>Caballeronia</taxon>
    </lineage>
</organism>
<name>A0A158H536_9BURK</name>
<dbReference type="InterPro" id="IPR028244">
    <property type="entry name" value="T6SS_Rhs_Vgr_dom"/>
</dbReference>
<dbReference type="Pfam" id="PF05954">
    <property type="entry name" value="Phage_GPD"/>
    <property type="match status" value="1"/>
</dbReference>
<dbReference type="RefSeq" id="WP_087630125.1">
    <property type="nucleotide sequence ID" value="NZ_FCNZ02000006.1"/>
</dbReference>
<accession>A0A158H536</accession>
<dbReference type="Gene3D" id="4.10.220.110">
    <property type="match status" value="1"/>
</dbReference>
<dbReference type="InterPro" id="IPR006531">
    <property type="entry name" value="Gp5/Vgr_OB"/>
</dbReference>
<sequence length="851" mass="92885">MGSMILPTQAYSLRLAKQPAPFSVLAFEGREAISETYRLAIEFTSVRAAIPVAEVLGKPAKFAIEPVDVNAGLPAELTARLAKAPARLFNGIVTAFDELGSSADETRYRVVLEPRLSDLKLEVASRLFQNQTVPSIIEDVLRHHGFTAVDFQFKLRAEYQSREYTTQYSESALAFIKRIAADEGIWFRFEQTAERDVIVFGDDLDAYAREPKLIAPYRAEGGMASAGVESVMSLAEHRTRVTQSVTVDDYNHRTAGVTLLTNINAARDDETTSGNQYRWGEHHPTPNAGKRVATLRHQAELARQVTFEGTGNVIGMTPGAVFRFSNRELANAEHGLLLTTVLHKASRGEAYSSVFTAIPSDRVYRSMVDPAAKPKISGILPARVMSPDNYKYAYLTPQGWYRIQLPFDLDSWSPGGTSRPVRLAKPYAGRDYGHHYPLIDGTEVAVIHTEGDPDRPVIIGAMHDSQHQDHVNNENNTRNIIRTAGRNELRMEDREGTEHVHLTTPFQTSELNLGHMVDGQREKRGEGAELRSDGHVAVRGAKGVYISADAQQAANGKQLDMQPAQGLLEQALQQMQSLAEAAKAAQAIAADYDKQKALFDGTLNDLKKAGVLVSAPAGVALVSGEHLQLSANQNLIATAGGNADIGVMRRFTVAAGEAVSLFAQKLGMKLFAAKGKVEIQAQRDEMSLAALKDVTITSTEGKLILSAAKEVWIGAGGSYIKINAERIENGTPGDILEKCASWDKPGPVSMRLQGLDFAQIPDSKQFSQKFDLSKVIANDPASNEKWAGVEYEIRNEQGKLLRAGTTSENGITDRIFTSGPELITAFIGGGNWGVVEELELLDDDFEPESAT</sequence>
<feature type="domain" description="DUF2345" evidence="3">
    <location>
        <begin position="601"/>
        <end position="747"/>
    </location>
</feature>
<dbReference type="SUPFAM" id="SSF69349">
    <property type="entry name" value="Phage fibre proteins"/>
    <property type="match status" value="1"/>
</dbReference>
<comment type="similarity">
    <text evidence="1">Belongs to the VgrG protein family.</text>
</comment>
<feature type="domain" description="Putative type VI secretion system Rhs element associated Vgr" evidence="4">
    <location>
        <begin position="481"/>
        <end position="582"/>
    </location>
</feature>
<reference evidence="5" key="1">
    <citation type="submission" date="2016-01" db="EMBL/GenBank/DDBJ databases">
        <authorList>
            <person name="Peeters Charlotte."/>
        </authorList>
    </citation>
    <scope>NUCLEOTIDE SEQUENCE</scope>
    <source>
        <strain evidence="5">LMG 22936</strain>
    </source>
</reference>
<protein>
    <submittedName>
        <fullName evidence="5">Rhs element Vgr protein</fullName>
    </submittedName>
</protein>
<dbReference type="Pfam" id="PF10106">
    <property type="entry name" value="DUF2345"/>
    <property type="match status" value="1"/>
</dbReference>
<dbReference type="NCBIfam" id="TIGR01646">
    <property type="entry name" value="vgr_GE"/>
    <property type="match status" value="1"/>
</dbReference>
<proteinExistence type="inferred from homology"/>
<evidence type="ECO:0000259" key="3">
    <source>
        <dbReference type="Pfam" id="PF10106"/>
    </source>
</evidence>
<evidence type="ECO:0000313" key="5">
    <source>
        <dbReference type="EMBL" id="SAL38860.1"/>
    </source>
</evidence>
<dbReference type="Pfam" id="PF13296">
    <property type="entry name" value="T6SS_Vgr"/>
    <property type="match status" value="1"/>
</dbReference>
<dbReference type="EMBL" id="FCNZ02000006">
    <property type="protein sequence ID" value="SAL38860.1"/>
    <property type="molecule type" value="Genomic_DNA"/>
</dbReference>
<dbReference type="Gene3D" id="3.55.50.10">
    <property type="entry name" value="Baseplate protein-like domains"/>
    <property type="match status" value="1"/>
</dbReference>
<dbReference type="InterPro" id="IPR006533">
    <property type="entry name" value="T6SS_Vgr_RhsGE"/>
</dbReference>
<dbReference type="SUPFAM" id="SSF69255">
    <property type="entry name" value="gp5 N-terminal domain-like"/>
    <property type="match status" value="1"/>
</dbReference>
<evidence type="ECO:0000259" key="2">
    <source>
        <dbReference type="Pfam" id="PF04717"/>
    </source>
</evidence>
<feature type="domain" description="Gp5/Type VI secretion system Vgr protein OB-fold" evidence="2">
    <location>
        <begin position="397"/>
        <end position="463"/>
    </location>
</feature>
<dbReference type="NCBIfam" id="TIGR03361">
    <property type="entry name" value="VI_Rhs_Vgr"/>
    <property type="match status" value="1"/>
</dbReference>
<dbReference type="Gene3D" id="2.30.110.50">
    <property type="match status" value="1"/>
</dbReference>
<evidence type="ECO:0000259" key="4">
    <source>
        <dbReference type="Pfam" id="PF13296"/>
    </source>
</evidence>
<dbReference type="InterPro" id="IPR017847">
    <property type="entry name" value="T6SS_RhsGE_Vgr_subset"/>
</dbReference>